<name>A0A5N6ZDR4_9EURO</name>
<reference evidence="3" key="1">
    <citation type="submission" date="2019-04" db="EMBL/GenBank/DDBJ databases">
        <title>Friends and foes A comparative genomics studyof 23 Aspergillus species from section Flavi.</title>
        <authorList>
            <consortium name="DOE Joint Genome Institute"/>
            <person name="Kjaerbolling I."/>
            <person name="Vesth T."/>
            <person name="Frisvad J.C."/>
            <person name="Nybo J.L."/>
            <person name="Theobald S."/>
            <person name="Kildgaard S."/>
            <person name="Isbrandt T."/>
            <person name="Kuo A."/>
            <person name="Sato A."/>
            <person name="Lyhne E.K."/>
            <person name="Kogle M.E."/>
            <person name="Wiebenga A."/>
            <person name="Kun R.S."/>
            <person name="Lubbers R.J."/>
            <person name="Makela M.R."/>
            <person name="Barry K."/>
            <person name="Chovatia M."/>
            <person name="Clum A."/>
            <person name="Daum C."/>
            <person name="Haridas S."/>
            <person name="He G."/>
            <person name="LaButti K."/>
            <person name="Lipzen A."/>
            <person name="Mondo S."/>
            <person name="Riley R."/>
            <person name="Salamov A."/>
            <person name="Simmons B.A."/>
            <person name="Magnuson J.K."/>
            <person name="Henrissat B."/>
            <person name="Mortensen U.H."/>
            <person name="Larsen T.O."/>
            <person name="Devries R.P."/>
            <person name="Grigoriev I.V."/>
            <person name="Machida M."/>
            <person name="Baker S.E."/>
            <person name="Andersen M.R."/>
        </authorList>
    </citation>
    <scope>NUCLEOTIDE SEQUENCE [LARGE SCALE GENOMIC DNA]</scope>
    <source>
        <strain evidence="3">CBS 553.77</strain>
    </source>
</reference>
<organism evidence="2 3">
    <name type="scientific">Aspergillus coremiiformis</name>
    <dbReference type="NCBI Taxonomy" id="138285"/>
    <lineage>
        <taxon>Eukaryota</taxon>
        <taxon>Fungi</taxon>
        <taxon>Dikarya</taxon>
        <taxon>Ascomycota</taxon>
        <taxon>Pezizomycotina</taxon>
        <taxon>Eurotiomycetes</taxon>
        <taxon>Eurotiomycetidae</taxon>
        <taxon>Eurotiales</taxon>
        <taxon>Aspergillaceae</taxon>
        <taxon>Aspergillus</taxon>
        <taxon>Aspergillus subgen. Circumdati</taxon>
    </lineage>
</organism>
<dbReference type="AlphaFoldDB" id="A0A5N6ZDR4"/>
<evidence type="ECO:0000313" key="2">
    <source>
        <dbReference type="EMBL" id="KAE8355333.1"/>
    </source>
</evidence>
<sequence>MCHDHYHFVAGSAAVDGWYRIRHLVDDQLGSPSLLRAPSTTGFPLMLLSATGYYVFYFCFPPMDFDSSWVFLLEINLTSGDIAIAQISSRFLGLICTLKLPRYENHCINDACTTVRILTKRETTAYRRTSQLWYFSEGCLFLEDLHCPQVVNREHGIVSFELRYSMLTEAVAQREPRTDSRRVQQGATGSPKASFPSH</sequence>
<protein>
    <submittedName>
        <fullName evidence="2">Uncharacterized protein</fullName>
    </submittedName>
</protein>
<feature type="region of interest" description="Disordered" evidence="1">
    <location>
        <begin position="173"/>
        <end position="198"/>
    </location>
</feature>
<accession>A0A5N6ZDR4</accession>
<proteinExistence type="predicted"/>
<keyword evidence="3" id="KW-1185">Reference proteome</keyword>
<dbReference type="Proteomes" id="UP000327118">
    <property type="component" value="Unassembled WGS sequence"/>
</dbReference>
<evidence type="ECO:0000313" key="3">
    <source>
        <dbReference type="Proteomes" id="UP000327118"/>
    </source>
</evidence>
<dbReference type="EMBL" id="ML739054">
    <property type="protein sequence ID" value="KAE8355333.1"/>
    <property type="molecule type" value="Genomic_DNA"/>
</dbReference>
<gene>
    <name evidence="2" type="ORF">BDV28DRAFT_48409</name>
</gene>
<evidence type="ECO:0000256" key="1">
    <source>
        <dbReference type="SAM" id="MobiDB-lite"/>
    </source>
</evidence>
<feature type="compositionally biased region" description="Basic and acidic residues" evidence="1">
    <location>
        <begin position="173"/>
        <end position="182"/>
    </location>
</feature>